<dbReference type="InterPro" id="IPR003593">
    <property type="entry name" value="AAA+_ATPase"/>
</dbReference>
<accession>A0A242U635</accession>
<gene>
    <name evidence="6" type="ORF">CAT59_07645</name>
</gene>
<dbReference type="RefSeq" id="WP_086375958.1">
    <property type="nucleotide sequence ID" value="NZ_JADVOL010000002.1"/>
</dbReference>
<sequence>MMRLTQENNLNNVSTLLIKVEHLSVQTKDQKVLLDDLNFYLSEGETLAIVGESGSGKSVSCLAIMGLLQEKLEITGQVWIGSQNMLELDERAQSNLRGRQIAMIFQEPATALNPLHRVEKIIGENLLLSGFSKLEIRQKIVELLKDVGIVEPEQILKRYPHELSGGQRQRVMIAMTLALQPKILIADEPTTALDVVLQIQILELLKSLQSKYGMALILISHDLNLVHRYAEKLIVLQSGRVVEQGELSQIFTNPKTAYTAQLLDHDFGSVEPKSAQQNVLSVQHLSVQFPIRKGILNRIQGYFTAIEDLSFDLALGESLGVVGESGAGKSSLALALVQLIQSKGQIVFLGQDLNQLQPKVLRLMRSDFQLVFQDPFGSLNPRMTVGQIIAEGLKVKVVADNEIKQQVESVLVKVELAEDFQHRYPHELSGGQRQRVALARALVVQPKLLILDEPTSALDRTTQKAMIKLLRQLQQSEQLSYIFISHDLNIVKALCHKVLVLRHAKVVEYQETELLFSKPQSEYTKQLIKASF</sequence>
<dbReference type="InterPro" id="IPR003439">
    <property type="entry name" value="ABC_transporter-like_ATP-bd"/>
</dbReference>
<evidence type="ECO:0000256" key="4">
    <source>
        <dbReference type="ARBA" id="ARBA00022840"/>
    </source>
</evidence>
<evidence type="ECO:0000313" key="7">
    <source>
        <dbReference type="Proteomes" id="UP000195162"/>
    </source>
</evidence>
<dbReference type="NCBIfam" id="NF008453">
    <property type="entry name" value="PRK11308.1"/>
    <property type="match status" value="2"/>
</dbReference>
<dbReference type="EMBL" id="NGIR01000023">
    <property type="protein sequence ID" value="OTU28422.1"/>
    <property type="molecule type" value="Genomic_DNA"/>
</dbReference>
<dbReference type="GO" id="GO:0055085">
    <property type="term" value="P:transmembrane transport"/>
    <property type="evidence" value="ECO:0007669"/>
    <property type="project" value="UniProtKB-ARBA"/>
</dbReference>
<keyword evidence="2" id="KW-0813">Transport</keyword>
<dbReference type="InterPro" id="IPR050319">
    <property type="entry name" value="ABC_transp_ATP-bind"/>
</dbReference>
<feature type="domain" description="ABC transporter" evidence="5">
    <location>
        <begin position="18"/>
        <end position="263"/>
    </location>
</feature>
<dbReference type="GO" id="GO:0016887">
    <property type="term" value="F:ATP hydrolysis activity"/>
    <property type="evidence" value="ECO:0007669"/>
    <property type="project" value="InterPro"/>
</dbReference>
<comment type="similarity">
    <text evidence="1">Belongs to the ABC transporter superfamily.</text>
</comment>
<dbReference type="NCBIfam" id="NF007739">
    <property type="entry name" value="PRK10419.1"/>
    <property type="match status" value="2"/>
</dbReference>
<dbReference type="AlphaFoldDB" id="A0A242U635"/>
<feature type="domain" description="ABC transporter" evidence="5">
    <location>
        <begin position="291"/>
        <end position="528"/>
    </location>
</feature>
<proteinExistence type="inferred from homology"/>
<evidence type="ECO:0000256" key="3">
    <source>
        <dbReference type="ARBA" id="ARBA00022741"/>
    </source>
</evidence>
<name>A0A242U635_ACIPI</name>
<dbReference type="Proteomes" id="UP000195162">
    <property type="component" value="Unassembled WGS sequence"/>
</dbReference>
<dbReference type="InterPro" id="IPR027417">
    <property type="entry name" value="P-loop_NTPase"/>
</dbReference>
<dbReference type="GO" id="GO:0005524">
    <property type="term" value="F:ATP binding"/>
    <property type="evidence" value="ECO:0007669"/>
    <property type="project" value="UniProtKB-KW"/>
</dbReference>
<dbReference type="Pfam" id="PF00005">
    <property type="entry name" value="ABC_tran"/>
    <property type="match status" value="2"/>
</dbReference>
<organism evidence="6 7">
    <name type="scientific">Acinetobacter pittii</name>
    <name type="common">Acinetobacter genomosp. 3</name>
    <dbReference type="NCBI Taxonomy" id="48296"/>
    <lineage>
        <taxon>Bacteria</taxon>
        <taxon>Pseudomonadati</taxon>
        <taxon>Pseudomonadota</taxon>
        <taxon>Gammaproteobacteria</taxon>
        <taxon>Moraxellales</taxon>
        <taxon>Moraxellaceae</taxon>
        <taxon>Acinetobacter</taxon>
        <taxon>Acinetobacter calcoaceticus/baumannii complex</taxon>
    </lineage>
</organism>
<dbReference type="SUPFAM" id="SSF52540">
    <property type="entry name" value="P-loop containing nucleoside triphosphate hydrolases"/>
    <property type="match status" value="2"/>
</dbReference>
<reference evidence="6 7" key="1">
    <citation type="submission" date="2017-05" db="EMBL/GenBank/DDBJ databases">
        <authorList>
            <person name="Song R."/>
            <person name="Chenine A.L."/>
            <person name="Ruprecht R.M."/>
        </authorList>
    </citation>
    <scope>NUCLEOTIDE SEQUENCE [LARGE SCALE GENOMIC DNA]</scope>
    <source>
        <strain evidence="6 7">ARLG1955</strain>
    </source>
</reference>
<dbReference type="InterPro" id="IPR017871">
    <property type="entry name" value="ABC_transporter-like_CS"/>
</dbReference>
<dbReference type="SMART" id="SM00382">
    <property type="entry name" value="AAA"/>
    <property type="match status" value="2"/>
</dbReference>
<dbReference type="Gene3D" id="3.40.50.300">
    <property type="entry name" value="P-loop containing nucleotide triphosphate hydrolases"/>
    <property type="match status" value="2"/>
</dbReference>
<keyword evidence="3" id="KW-0547">Nucleotide-binding</keyword>
<evidence type="ECO:0000259" key="5">
    <source>
        <dbReference type="PROSITE" id="PS50893"/>
    </source>
</evidence>
<dbReference type="PROSITE" id="PS50893">
    <property type="entry name" value="ABC_TRANSPORTER_2"/>
    <property type="match status" value="2"/>
</dbReference>
<evidence type="ECO:0000256" key="1">
    <source>
        <dbReference type="ARBA" id="ARBA00005417"/>
    </source>
</evidence>
<dbReference type="PANTHER" id="PTHR43776:SF7">
    <property type="entry name" value="D,D-DIPEPTIDE TRANSPORT ATP-BINDING PROTEIN DDPF-RELATED"/>
    <property type="match status" value="1"/>
</dbReference>
<keyword evidence="4 6" id="KW-0067">ATP-binding</keyword>
<dbReference type="PANTHER" id="PTHR43776">
    <property type="entry name" value="TRANSPORT ATP-BINDING PROTEIN"/>
    <property type="match status" value="1"/>
</dbReference>
<dbReference type="PROSITE" id="PS00211">
    <property type="entry name" value="ABC_TRANSPORTER_1"/>
    <property type="match status" value="2"/>
</dbReference>
<comment type="caution">
    <text evidence="6">The sequence shown here is derived from an EMBL/GenBank/DDBJ whole genome shotgun (WGS) entry which is preliminary data.</text>
</comment>
<evidence type="ECO:0000313" key="6">
    <source>
        <dbReference type="EMBL" id="OTU28422.1"/>
    </source>
</evidence>
<dbReference type="CDD" id="cd03257">
    <property type="entry name" value="ABC_NikE_OppD_transporters"/>
    <property type="match status" value="2"/>
</dbReference>
<protein>
    <submittedName>
        <fullName evidence="6">Microcin ABC transporter ATP-binding protein</fullName>
    </submittedName>
</protein>
<evidence type="ECO:0000256" key="2">
    <source>
        <dbReference type="ARBA" id="ARBA00022448"/>
    </source>
</evidence>